<dbReference type="SUPFAM" id="SSF54928">
    <property type="entry name" value="RNA-binding domain, RBD"/>
    <property type="match status" value="1"/>
</dbReference>
<reference evidence="8" key="1">
    <citation type="submission" date="2022-07" db="EMBL/GenBank/DDBJ databases">
        <authorList>
            <person name="Macas J."/>
            <person name="Novak P."/>
            <person name="Neumann P."/>
        </authorList>
    </citation>
    <scope>NUCLEOTIDE SEQUENCE</scope>
</reference>
<evidence type="ECO:0000256" key="2">
    <source>
        <dbReference type="ARBA" id="ARBA00022884"/>
    </source>
</evidence>
<gene>
    <name evidence="8" type="ORF">CEPIT_LOCUS35556</name>
</gene>
<dbReference type="InterPro" id="IPR035009">
    <property type="entry name" value="SR140_RRM"/>
</dbReference>
<dbReference type="SMART" id="SM00582">
    <property type="entry name" value="RPR"/>
    <property type="match status" value="1"/>
</dbReference>
<dbReference type="SUPFAM" id="SSF48464">
    <property type="entry name" value="ENTH/VHS domain"/>
    <property type="match status" value="1"/>
</dbReference>
<evidence type="ECO:0000256" key="1">
    <source>
        <dbReference type="ARBA" id="ARBA00022664"/>
    </source>
</evidence>
<feature type="domain" description="RRM" evidence="5">
    <location>
        <begin position="180"/>
        <end position="261"/>
    </location>
</feature>
<evidence type="ECO:0000313" key="9">
    <source>
        <dbReference type="Proteomes" id="UP001152523"/>
    </source>
</evidence>
<feature type="compositionally biased region" description="Basic and acidic residues" evidence="4">
    <location>
        <begin position="95"/>
        <end position="148"/>
    </location>
</feature>
<dbReference type="Proteomes" id="UP001152523">
    <property type="component" value="Unassembled WGS sequence"/>
</dbReference>
<dbReference type="InterPro" id="IPR000504">
    <property type="entry name" value="RRM_dom"/>
</dbReference>
<dbReference type="PROSITE" id="PS50128">
    <property type="entry name" value="SURP"/>
    <property type="match status" value="1"/>
</dbReference>
<keyword evidence="9" id="KW-1185">Reference proteome</keyword>
<dbReference type="SMART" id="SM01115">
    <property type="entry name" value="cwf21"/>
    <property type="match status" value="1"/>
</dbReference>
<feature type="compositionally biased region" description="Basic and acidic residues" evidence="4">
    <location>
        <begin position="11"/>
        <end position="25"/>
    </location>
</feature>
<dbReference type="PROSITE" id="PS51391">
    <property type="entry name" value="CID"/>
    <property type="match status" value="1"/>
</dbReference>
<feature type="region of interest" description="Disordered" evidence="4">
    <location>
        <begin position="857"/>
        <end position="966"/>
    </location>
</feature>
<feature type="compositionally biased region" description="Basic residues" evidence="4">
    <location>
        <begin position="1"/>
        <end position="10"/>
    </location>
</feature>
<dbReference type="CDD" id="cd12223">
    <property type="entry name" value="RRM_SR140"/>
    <property type="match status" value="1"/>
</dbReference>
<evidence type="ECO:0000256" key="4">
    <source>
        <dbReference type="SAM" id="MobiDB-lite"/>
    </source>
</evidence>
<evidence type="ECO:0008006" key="10">
    <source>
        <dbReference type="Google" id="ProtNLM"/>
    </source>
</evidence>
<feature type="compositionally biased region" description="Polar residues" evidence="4">
    <location>
        <begin position="731"/>
        <end position="743"/>
    </location>
</feature>
<feature type="compositionally biased region" description="Low complexity" evidence="4">
    <location>
        <begin position="718"/>
        <end position="730"/>
    </location>
</feature>
<dbReference type="SUPFAM" id="SSF109905">
    <property type="entry name" value="Surp module (SWAP domain)"/>
    <property type="match status" value="1"/>
</dbReference>
<dbReference type="InterPro" id="IPR012677">
    <property type="entry name" value="Nucleotide-bd_a/b_plait_sf"/>
</dbReference>
<evidence type="ECO:0000313" key="8">
    <source>
        <dbReference type="EMBL" id="CAH9136808.1"/>
    </source>
</evidence>
<evidence type="ECO:0000259" key="5">
    <source>
        <dbReference type="PROSITE" id="PS50102"/>
    </source>
</evidence>
<dbReference type="InterPro" id="IPR000061">
    <property type="entry name" value="Surp"/>
</dbReference>
<proteinExistence type="predicted"/>
<organism evidence="8 9">
    <name type="scientific">Cuscuta epithymum</name>
    <dbReference type="NCBI Taxonomy" id="186058"/>
    <lineage>
        <taxon>Eukaryota</taxon>
        <taxon>Viridiplantae</taxon>
        <taxon>Streptophyta</taxon>
        <taxon>Embryophyta</taxon>
        <taxon>Tracheophyta</taxon>
        <taxon>Spermatophyta</taxon>
        <taxon>Magnoliopsida</taxon>
        <taxon>eudicotyledons</taxon>
        <taxon>Gunneridae</taxon>
        <taxon>Pentapetalae</taxon>
        <taxon>asterids</taxon>
        <taxon>lamiids</taxon>
        <taxon>Solanales</taxon>
        <taxon>Convolvulaceae</taxon>
        <taxon>Cuscuteae</taxon>
        <taxon>Cuscuta</taxon>
        <taxon>Cuscuta subgen. Cuscuta</taxon>
    </lineage>
</organism>
<evidence type="ECO:0000259" key="6">
    <source>
        <dbReference type="PROSITE" id="PS50128"/>
    </source>
</evidence>
<dbReference type="PANTHER" id="PTHR23140:SF0">
    <property type="entry name" value="U2 SNRNP-ASSOCIATED SURP MOTIF-CONTAINING PROTEIN"/>
    <property type="match status" value="1"/>
</dbReference>
<dbReference type="InterPro" id="IPR035967">
    <property type="entry name" value="SWAP/Surp_sf"/>
</dbReference>
<dbReference type="InterPro" id="IPR047491">
    <property type="entry name" value="RRC1-like_cwf21"/>
</dbReference>
<dbReference type="Pfam" id="PF00076">
    <property type="entry name" value="RRM_1"/>
    <property type="match status" value="1"/>
</dbReference>
<feature type="domain" description="CID" evidence="7">
    <location>
        <begin position="437"/>
        <end position="582"/>
    </location>
</feature>
<dbReference type="Pfam" id="PF04818">
    <property type="entry name" value="CID"/>
    <property type="match status" value="1"/>
</dbReference>
<dbReference type="GO" id="GO:0006397">
    <property type="term" value="P:mRNA processing"/>
    <property type="evidence" value="ECO:0007669"/>
    <property type="project" value="UniProtKB-KW"/>
</dbReference>
<keyword evidence="2 3" id="KW-0694">RNA-binding</keyword>
<dbReference type="PANTHER" id="PTHR23140">
    <property type="entry name" value="RNA PROCESSING PROTEIN LD23810P"/>
    <property type="match status" value="1"/>
</dbReference>
<dbReference type="EMBL" id="CAMAPF010000997">
    <property type="protein sequence ID" value="CAH9136808.1"/>
    <property type="molecule type" value="Genomic_DNA"/>
</dbReference>
<dbReference type="CDD" id="cd21371">
    <property type="entry name" value="cwf21_RRC1-like"/>
    <property type="match status" value="1"/>
</dbReference>
<dbReference type="InterPro" id="IPR035979">
    <property type="entry name" value="RBD_domain_sf"/>
</dbReference>
<dbReference type="InterPro" id="IPR051485">
    <property type="entry name" value="SR-CTD_assoc_factor"/>
</dbReference>
<dbReference type="AlphaFoldDB" id="A0AAV0FMP1"/>
<name>A0AAV0FMP1_9ASTE</name>
<feature type="region of interest" description="Disordered" evidence="4">
    <location>
        <begin position="712"/>
        <end position="811"/>
    </location>
</feature>
<evidence type="ECO:0000259" key="7">
    <source>
        <dbReference type="PROSITE" id="PS51391"/>
    </source>
</evidence>
<comment type="caution">
    <text evidence="8">The sequence shown here is derived from an EMBL/GenBank/DDBJ whole genome shotgun (WGS) entry which is preliminary data.</text>
</comment>
<dbReference type="PROSITE" id="PS50102">
    <property type="entry name" value="RRM"/>
    <property type="match status" value="1"/>
</dbReference>
<dbReference type="Pfam" id="PF01805">
    <property type="entry name" value="Surp"/>
    <property type="match status" value="1"/>
</dbReference>
<feature type="region of interest" description="Disordered" evidence="4">
    <location>
        <begin position="676"/>
        <end position="698"/>
    </location>
</feature>
<keyword evidence="1" id="KW-0507">mRNA processing</keyword>
<dbReference type="Gene3D" id="1.10.10.790">
    <property type="entry name" value="Surp module"/>
    <property type="match status" value="1"/>
</dbReference>
<dbReference type="InterPro" id="IPR013170">
    <property type="entry name" value="mRNA_splic_Cwf21_dom"/>
</dbReference>
<sequence>MSSRKKTPFQKHREEEEAKKKRAEDETARLYQEFVESFQGDDVPGSKAFVRGGFINPNEKLKNDSEGGISNDEGSGLKKGSRYVPSFIPPPMATKGRDYEKKKEEKPKEKERGKARNIDNFMEELKHEQEMRERRNQEREQWRDRHTDNSTPSTRFDELPDDFDPSGRPGSFDDGDPQTTNLYVGNLSPQVDENFLLRTFGRFGPIASVKIMWPRTDEEKRRQRNCGFVAFMNRADAQAAKDEMQGVIVYEYELKIGWGKSVSLPSQALPAPPPGHMAIRSKEGSTVILSGPAGPPVTSVPSQNSELVLTPNVPDITVVLPDDDHVRHVIDTMALYVLDGGCAFEQAIMERGRGSPLFTFLFELGSKEHTYYVWRLYSFAQGDTLQRWRTEPFIMITGSGRWIPPSLPSTKGVDQEKEGGSTYAAGRSRRVEVERTLTDAQRDEFEDMLRALTLERRQIKDAMGFALDNADAAGEVVEVLTESLTLKETQPPSKIARLMLVSDILHNSSAPVKNASAYRTKFESTLPDVIESFNDLYRSITGRMTAEALKERVLKVLQVWADWFLFSDAYINGLRATFLRSGNSGVIPFHSLCGDAPEIEQKGNSMDMVDGVKVNQDAALAIGKGAAMKELLNLPLPELERRCRHNGLSLVGGREMMVARLLYLEDAEKQRGYELDGELKHGSHANSGKYSTSRKEGNSRFDQYHYVDENAQQKSTDSLHSPPDSLHSPPRSQTVEPVSITLTDETRNDPILPSSKWARDDDESDGEEKKSNKDLGLTYSSSGSENAGDGSSKIDEAELTTEASNTIHVETGINEEQRQKLRRLEVALIEYRESLEERGVKSLDEIEKKVEIHRRRLQSEYGLLNFNEDSSRKPLKSSLERKERRHDYQEASRKRLRSESPPRKSSSRDRERESDLNRERERRRERERGHDVESDKQRDRKGGSRERDDSRERDRRERECERRRVR</sequence>
<evidence type="ECO:0000256" key="3">
    <source>
        <dbReference type="PROSITE-ProRule" id="PRU00176"/>
    </source>
</evidence>
<dbReference type="SMART" id="SM00360">
    <property type="entry name" value="RRM"/>
    <property type="match status" value="1"/>
</dbReference>
<dbReference type="InterPro" id="IPR006569">
    <property type="entry name" value="CID_dom"/>
</dbReference>
<dbReference type="GO" id="GO:0005634">
    <property type="term" value="C:nucleus"/>
    <property type="evidence" value="ECO:0007669"/>
    <property type="project" value="TreeGrafter"/>
</dbReference>
<feature type="domain" description="SURP motif" evidence="6">
    <location>
        <begin position="329"/>
        <end position="372"/>
    </location>
</feature>
<feature type="compositionally biased region" description="Basic and acidic residues" evidence="4">
    <location>
        <begin position="878"/>
        <end position="966"/>
    </location>
</feature>
<feature type="region of interest" description="Disordered" evidence="4">
    <location>
        <begin position="41"/>
        <end position="182"/>
    </location>
</feature>
<feature type="region of interest" description="Disordered" evidence="4">
    <location>
        <begin position="1"/>
        <end position="25"/>
    </location>
</feature>
<protein>
    <recommendedName>
        <fullName evidence="10">Protein RRC1-like</fullName>
    </recommendedName>
</protein>
<dbReference type="SMART" id="SM00648">
    <property type="entry name" value="SWAP"/>
    <property type="match status" value="1"/>
</dbReference>
<dbReference type="Gene3D" id="6.10.140.420">
    <property type="match status" value="1"/>
</dbReference>
<dbReference type="Pfam" id="PF08312">
    <property type="entry name" value="cwf21"/>
    <property type="match status" value="1"/>
</dbReference>
<dbReference type="InterPro" id="IPR008942">
    <property type="entry name" value="ENTH_VHS"/>
</dbReference>
<dbReference type="GO" id="GO:0003723">
    <property type="term" value="F:RNA binding"/>
    <property type="evidence" value="ECO:0007669"/>
    <property type="project" value="UniProtKB-UniRule"/>
</dbReference>
<dbReference type="Gene3D" id="1.25.40.90">
    <property type="match status" value="1"/>
</dbReference>
<dbReference type="Gene3D" id="3.30.70.330">
    <property type="match status" value="1"/>
</dbReference>
<accession>A0AAV0FMP1</accession>